<keyword evidence="1" id="KW-0597">Phosphoprotein</keyword>
<evidence type="ECO:0000256" key="2">
    <source>
        <dbReference type="SAM" id="Coils"/>
    </source>
</evidence>
<evidence type="ECO:0000313" key="4">
    <source>
        <dbReference type="EMBL" id="MBU5337379.1"/>
    </source>
</evidence>
<evidence type="ECO:0000256" key="1">
    <source>
        <dbReference type="ARBA" id="ARBA00022553"/>
    </source>
</evidence>
<dbReference type="Pfam" id="PF00512">
    <property type="entry name" value="HisKA"/>
    <property type="match status" value="1"/>
</dbReference>
<dbReference type="SMART" id="SM00387">
    <property type="entry name" value="HATPase_c"/>
    <property type="match status" value="1"/>
</dbReference>
<keyword evidence="5" id="KW-1185">Reference proteome</keyword>
<dbReference type="Pfam" id="PF02518">
    <property type="entry name" value="HATPase_c"/>
    <property type="match status" value="1"/>
</dbReference>
<dbReference type="InterPro" id="IPR003661">
    <property type="entry name" value="HisK_dim/P_dom"/>
</dbReference>
<dbReference type="InterPro" id="IPR003594">
    <property type="entry name" value="HATPase_dom"/>
</dbReference>
<dbReference type="Pfam" id="PF07494">
    <property type="entry name" value="Reg_prop"/>
    <property type="match status" value="7"/>
</dbReference>
<accession>A0ABS6E0S6</accession>
<dbReference type="InterPro" id="IPR011123">
    <property type="entry name" value="Y_Y_Y"/>
</dbReference>
<dbReference type="InterPro" id="IPR005467">
    <property type="entry name" value="His_kinase_dom"/>
</dbReference>
<feature type="domain" description="Histidine kinase" evidence="3">
    <location>
        <begin position="840"/>
        <end position="1061"/>
    </location>
</feature>
<dbReference type="RefSeq" id="WP_216572035.1">
    <property type="nucleotide sequence ID" value="NZ_JAHLOQ010000053.1"/>
</dbReference>
<gene>
    <name evidence="4" type="ORF">KQI20_13085</name>
</gene>
<dbReference type="Proteomes" id="UP001196301">
    <property type="component" value="Unassembled WGS sequence"/>
</dbReference>
<protein>
    <submittedName>
        <fullName evidence="4">Histidine kinase</fullName>
    </submittedName>
</protein>
<dbReference type="PROSITE" id="PS50109">
    <property type="entry name" value="HIS_KIN"/>
    <property type="match status" value="1"/>
</dbReference>
<dbReference type="GO" id="GO:0016301">
    <property type="term" value="F:kinase activity"/>
    <property type="evidence" value="ECO:0007669"/>
    <property type="project" value="UniProtKB-KW"/>
</dbReference>
<name>A0ABS6E0S6_9FIRM</name>
<dbReference type="CDD" id="cd00082">
    <property type="entry name" value="HisKA"/>
    <property type="match status" value="1"/>
</dbReference>
<evidence type="ECO:0000259" key="3">
    <source>
        <dbReference type="PROSITE" id="PS50109"/>
    </source>
</evidence>
<evidence type="ECO:0000313" key="5">
    <source>
        <dbReference type="Proteomes" id="UP001196301"/>
    </source>
</evidence>
<dbReference type="PANTHER" id="PTHR43547">
    <property type="entry name" value="TWO-COMPONENT HISTIDINE KINASE"/>
    <property type="match status" value="1"/>
</dbReference>
<dbReference type="Pfam" id="PF07495">
    <property type="entry name" value="Y_Y_Y"/>
    <property type="match status" value="1"/>
</dbReference>
<keyword evidence="2" id="KW-0175">Coiled coil</keyword>
<keyword evidence="4" id="KW-0808">Transferase</keyword>
<dbReference type="EMBL" id="JAHLOQ010000053">
    <property type="protein sequence ID" value="MBU5337379.1"/>
    <property type="molecule type" value="Genomic_DNA"/>
</dbReference>
<dbReference type="InterPro" id="IPR011110">
    <property type="entry name" value="Reg_prop"/>
</dbReference>
<keyword evidence="4" id="KW-0418">Kinase</keyword>
<reference evidence="4 5" key="1">
    <citation type="submission" date="2021-06" db="EMBL/GenBank/DDBJ databases">
        <authorList>
            <person name="Sun Q."/>
            <person name="Li D."/>
        </authorList>
    </citation>
    <scope>NUCLEOTIDE SEQUENCE [LARGE SCALE GENOMIC DNA]</scope>
    <source>
        <strain evidence="4 5">N19</strain>
    </source>
</reference>
<dbReference type="SMART" id="SM00388">
    <property type="entry name" value="HisKA"/>
    <property type="match status" value="1"/>
</dbReference>
<comment type="caution">
    <text evidence="4">The sequence shown here is derived from an EMBL/GenBank/DDBJ whole genome shotgun (WGS) entry which is preliminary data.</text>
</comment>
<proteinExistence type="predicted"/>
<feature type="coiled-coil region" evidence="2">
    <location>
        <begin position="799"/>
        <end position="833"/>
    </location>
</feature>
<dbReference type="PANTHER" id="PTHR43547:SF2">
    <property type="entry name" value="HYBRID SIGNAL TRANSDUCTION HISTIDINE KINASE C"/>
    <property type="match status" value="1"/>
</dbReference>
<organism evidence="4 5">
    <name type="scientific">Intestinibacter bartlettii</name>
    <dbReference type="NCBI Taxonomy" id="261299"/>
    <lineage>
        <taxon>Bacteria</taxon>
        <taxon>Bacillati</taxon>
        <taxon>Bacillota</taxon>
        <taxon>Clostridia</taxon>
        <taxon>Peptostreptococcales</taxon>
        <taxon>Peptostreptococcaceae</taxon>
        <taxon>Intestinibacter</taxon>
    </lineage>
</organism>
<sequence length="1063" mass="120657">MIIKKFINKIIMLFLLSIIIFNSCLDQSYANANNLTFNNLNIEQGISQSTGEVIFQDSKGYMWIGTNDGLNRYNGYEYKIYSYEEEKNSISHSGITDIAEDDDGYIWVATVQGMNRIDTETGEIRNYIEENGKIKDDSISETIKISGNRIIAATYEGLSVYNSENDCFDVVLNTENGLMSDMVYTLDEDDEGNIWLGTDMGVHKISKDFKILETYGGESDENSLIQDEVYKIYCDDKFNLVWIGTADSGIFKLDKKTKEIKQYKNDSDDEKSLPSNQIRGILRDKNDNLWVGTDGGLAYYNEEKENFDIYKNKIYDRNSLVYDNIRSMIEDKEGIIWIGTYSGISVFDTESSIKHYKSGPDEDYLLSENMVHGVYEDSEGYLWVGSKLKGVSIIDRENHTSTTINTENNSIIQSDMINDITGYKDFIFVATDGGVLKIDKKSGQMKNYSTEDGLINDAVKDIMVDDKGYLWVGTINGLSLIHIETDEIIDMTDYISDEKYIKHMHQDKDGNYYLGLLRDEGLCYINVKDKTIKYFKNKKSDKESISSNRIRYINEDSKGNIWLGTSYGINKFNKETETFERYTAKDGIANNTIYGLLVDDEDNLWASTNKGISKLNPETGKIENLSVTDGLQSNEFNGNASFKSDSGELFFGGINGLNTFYPQDINKMDSGTEVLFDGFNVDNKEYYNIDGMKFRSSTDNINIKFFTPIYSSNKNLMYEYKLIGGSGEVFTTKNNYVTFSELHPGNYTFEVSVIDTGGNKSKSNSVSFTIKPPLWRSPLAIASYIIIAILFVIKSKYEVKKLDRLVKERTRDLEEQMEKNTILHNKNIKLERNKNSYFINLSHELRTPLNVMSSTNQLLKGLSKNSIIDGEKLNYYVDISQRNCKRLLNLINNILDSSKLQNDMYQITLKEIDIVYLVEETALTLKDYISSKGIDLIIDPQIEEKMISCDAYEIERCIINLVSNAAKFTPEGGSITVDIEDLDDKVKISVIDTGTGIDKKFHKSIFDRFSQVSDNNSTTKTGSGLGLTITSHIIKLHKGEIYVESEVGKGSTFVIILPVNPEA</sequence>